<proteinExistence type="inferred from homology"/>
<evidence type="ECO:0000259" key="5">
    <source>
        <dbReference type="Pfam" id="PF02631"/>
    </source>
</evidence>
<dbReference type="Pfam" id="PF21982">
    <property type="entry name" value="RecX_HTH1"/>
    <property type="match status" value="1"/>
</dbReference>
<protein>
    <recommendedName>
        <fullName evidence="3">Regulatory protein RecX</fullName>
    </recommendedName>
</protein>
<dbReference type="Pfam" id="PF21981">
    <property type="entry name" value="RecX_HTH3"/>
    <property type="match status" value="1"/>
</dbReference>
<dbReference type="EMBL" id="CP136898">
    <property type="protein sequence ID" value="WOL19202.1"/>
    <property type="molecule type" value="Genomic_DNA"/>
</dbReference>
<keyword evidence="4" id="KW-0963">Cytoplasm</keyword>
<gene>
    <name evidence="8" type="ORF">Cni_G27998</name>
</gene>
<dbReference type="GO" id="GO:0006282">
    <property type="term" value="P:regulation of DNA repair"/>
    <property type="evidence" value="ECO:0007669"/>
    <property type="project" value="InterPro"/>
</dbReference>
<dbReference type="HAMAP" id="MF_01114">
    <property type="entry name" value="RecX"/>
    <property type="match status" value="1"/>
</dbReference>
<evidence type="ECO:0000256" key="4">
    <source>
        <dbReference type="ARBA" id="ARBA00022490"/>
    </source>
</evidence>
<dbReference type="Pfam" id="PF02631">
    <property type="entry name" value="RecX_HTH2"/>
    <property type="match status" value="1"/>
</dbReference>
<dbReference type="PANTHER" id="PTHR33602">
    <property type="entry name" value="REGULATORY PROTEIN RECX FAMILY PROTEIN"/>
    <property type="match status" value="1"/>
</dbReference>
<dbReference type="PANTHER" id="PTHR33602:SF1">
    <property type="entry name" value="REGULATORY PROTEIN RECX FAMILY PROTEIN"/>
    <property type="match status" value="1"/>
</dbReference>
<name>A0AAQ3L8T0_9LILI</name>
<evidence type="ECO:0000259" key="6">
    <source>
        <dbReference type="Pfam" id="PF21981"/>
    </source>
</evidence>
<comment type="subcellular location">
    <subcellularLocation>
        <location evidence="1">Cytoplasm</location>
    </subcellularLocation>
</comment>
<dbReference type="InterPro" id="IPR053926">
    <property type="entry name" value="RecX_HTH_1st"/>
</dbReference>
<accession>A0AAQ3L8T0</accession>
<feature type="domain" description="RecX second three-helical" evidence="5">
    <location>
        <begin position="204"/>
        <end position="243"/>
    </location>
</feature>
<dbReference type="InterPro" id="IPR036388">
    <property type="entry name" value="WH-like_DNA-bd_sf"/>
</dbReference>
<dbReference type="Proteomes" id="UP001327560">
    <property type="component" value="Chromosome 9"/>
</dbReference>
<organism evidence="8 9">
    <name type="scientific">Canna indica</name>
    <name type="common">Indian-shot</name>
    <dbReference type="NCBI Taxonomy" id="4628"/>
    <lineage>
        <taxon>Eukaryota</taxon>
        <taxon>Viridiplantae</taxon>
        <taxon>Streptophyta</taxon>
        <taxon>Embryophyta</taxon>
        <taxon>Tracheophyta</taxon>
        <taxon>Spermatophyta</taxon>
        <taxon>Magnoliopsida</taxon>
        <taxon>Liliopsida</taxon>
        <taxon>Zingiberales</taxon>
        <taxon>Cannaceae</taxon>
        <taxon>Canna</taxon>
    </lineage>
</organism>
<keyword evidence="9" id="KW-1185">Reference proteome</keyword>
<dbReference type="InterPro" id="IPR053925">
    <property type="entry name" value="RecX_HTH_3rd"/>
</dbReference>
<dbReference type="GO" id="GO:0005737">
    <property type="term" value="C:cytoplasm"/>
    <property type="evidence" value="ECO:0007669"/>
    <property type="project" value="UniProtKB-SubCell"/>
</dbReference>
<comment type="similarity">
    <text evidence="2">Belongs to the RecX family.</text>
</comment>
<feature type="domain" description="RecX third three-helical" evidence="6">
    <location>
        <begin position="269"/>
        <end position="310"/>
    </location>
</feature>
<evidence type="ECO:0000256" key="3">
    <source>
        <dbReference type="ARBA" id="ARBA00018111"/>
    </source>
</evidence>
<dbReference type="InterPro" id="IPR003783">
    <property type="entry name" value="Regulatory_RecX"/>
</dbReference>
<dbReference type="InterPro" id="IPR053924">
    <property type="entry name" value="RecX_HTH_2nd"/>
</dbReference>
<dbReference type="Gene3D" id="1.10.10.10">
    <property type="entry name" value="Winged helix-like DNA-binding domain superfamily/Winged helix DNA-binding domain"/>
    <property type="match status" value="3"/>
</dbReference>
<feature type="domain" description="RecX first three-helical" evidence="7">
    <location>
        <begin position="161"/>
        <end position="194"/>
    </location>
</feature>
<evidence type="ECO:0000256" key="1">
    <source>
        <dbReference type="ARBA" id="ARBA00004496"/>
    </source>
</evidence>
<evidence type="ECO:0000259" key="7">
    <source>
        <dbReference type="Pfam" id="PF21982"/>
    </source>
</evidence>
<evidence type="ECO:0000313" key="9">
    <source>
        <dbReference type="Proteomes" id="UP001327560"/>
    </source>
</evidence>
<reference evidence="8 9" key="1">
    <citation type="submission" date="2023-10" db="EMBL/GenBank/DDBJ databases">
        <title>Chromosome-scale genome assembly provides insights into flower coloration mechanisms of Canna indica.</title>
        <authorList>
            <person name="Li C."/>
        </authorList>
    </citation>
    <scope>NUCLEOTIDE SEQUENCE [LARGE SCALE GENOMIC DNA]</scope>
    <source>
        <tissue evidence="8">Flower</tissue>
    </source>
</reference>
<dbReference type="AlphaFoldDB" id="A0AAQ3L8T0"/>
<evidence type="ECO:0000313" key="8">
    <source>
        <dbReference type="EMBL" id="WOL19202.1"/>
    </source>
</evidence>
<sequence>MAILSAKSFQIAHHGQFRCLVISSWVKSRRQSSGPIRYIPSDYGKMGKTAKFSRIKSAKEIENDTIRTGAPGRNKFEGNCSRNSHFDSEDMSFSGIFDRNEELLEFEDSSNYSLDIMETAEENNFELSIDSIDEAQDSDVTEVTGTEKVMKNTIKQDAEKMAIDLLAARAFTAVELRRKLRGKKYPLDIVDAVITSIEDRGLLNDGLYAESFSRSRWLTSTWGPRRIKMALFQKGVSKVIADKVTKDVFEEDDTSGDSHKIHGMSKPAFERLYLQANKQWLRGQNTTLENRKARIMRWLQYRGFSWGVTNIILRKLESDHPP</sequence>
<evidence type="ECO:0000256" key="2">
    <source>
        <dbReference type="ARBA" id="ARBA00009695"/>
    </source>
</evidence>